<dbReference type="KEGG" id="mut:GVT53_16905"/>
<feature type="transmembrane region" description="Helical" evidence="1">
    <location>
        <begin position="88"/>
        <end position="108"/>
    </location>
</feature>
<feature type="transmembrane region" description="Helical" evidence="1">
    <location>
        <begin position="210"/>
        <end position="227"/>
    </location>
</feature>
<keyword evidence="1" id="KW-0812">Transmembrane</keyword>
<feature type="transmembrane region" description="Helical" evidence="1">
    <location>
        <begin position="64"/>
        <end position="82"/>
    </location>
</feature>
<feature type="transmembrane region" description="Helical" evidence="1">
    <location>
        <begin position="174"/>
        <end position="198"/>
    </location>
</feature>
<reference evidence="2 3" key="1">
    <citation type="submission" date="2020-02" db="EMBL/GenBank/DDBJ databases">
        <title>Complete genome of Muricauda sp. 501str8.</title>
        <authorList>
            <person name="Dong B."/>
            <person name="Zhu S."/>
            <person name="Yang J."/>
            <person name="Chen J."/>
        </authorList>
    </citation>
    <scope>NUCLEOTIDE SEQUENCE [LARGE SCALE GENOMIC DNA]</scope>
    <source>
        <strain evidence="2 3">501str8</strain>
    </source>
</reference>
<dbReference type="AlphaFoldDB" id="A0A6G7J6N2"/>
<evidence type="ECO:0000313" key="3">
    <source>
        <dbReference type="Proteomes" id="UP000502928"/>
    </source>
</evidence>
<accession>A0A6G7J6N2</accession>
<keyword evidence="1" id="KW-0472">Membrane</keyword>
<dbReference type="RefSeq" id="WP_166249665.1">
    <property type="nucleotide sequence ID" value="NZ_CP049616.1"/>
</dbReference>
<name>A0A6G7J6N2_9FLAO</name>
<feature type="transmembrane region" description="Helical" evidence="1">
    <location>
        <begin position="6"/>
        <end position="26"/>
    </location>
</feature>
<evidence type="ECO:0000313" key="2">
    <source>
        <dbReference type="EMBL" id="QII46289.1"/>
    </source>
</evidence>
<evidence type="ECO:0000256" key="1">
    <source>
        <dbReference type="SAM" id="Phobius"/>
    </source>
</evidence>
<organism evidence="2 3">
    <name type="scientific">Flagellimonas oceani</name>
    <dbReference type="NCBI Taxonomy" id="2698672"/>
    <lineage>
        <taxon>Bacteria</taxon>
        <taxon>Pseudomonadati</taxon>
        <taxon>Bacteroidota</taxon>
        <taxon>Flavobacteriia</taxon>
        <taxon>Flavobacteriales</taxon>
        <taxon>Flavobacteriaceae</taxon>
        <taxon>Flagellimonas</taxon>
    </lineage>
</organism>
<dbReference type="Proteomes" id="UP000502928">
    <property type="component" value="Chromosome"/>
</dbReference>
<protein>
    <submittedName>
        <fullName evidence="2">Uncharacterized protein</fullName>
    </submittedName>
</protein>
<gene>
    <name evidence="2" type="ORF">GVT53_16905</name>
</gene>
<keyword evidence="3" id="KW-1185">Reference proteome</keyword>
<feature type="transmembrane region" description="Helical" evidence="1">
    <location>
        <begin position="144"/>
        <end position="168"/>
    </location>
</feature>
<sequence length="229" mass="26237">MKDFVLEIIIYIGLITSTISAMDFFVSQSFKRRLKDYAESLWIWLDYKKGIDFFKIPRKSENHLLLSVSLTTIVLYFSSIIASPESGAQLTFIYFIAIITNILAYYTIKPLRSYYKINVSYVLDTEHLSIAATRAIGYSLNPTFIIPFFALKIFNLEVIILLFAYPIIILANMWLWLLAYASIITFLKLMIFLSSAIVYKIASYPKGPMIFISGFLSSIAAILKIYTSI</sequence>
<dbReference type="EMBL" id="CP049616">
    <property type="protein sequence ID" value="QII46289.1"/>
    <property type="molecule type" value="Genomic_DNA"/>
</dbReference>
<proteinExistence type="predicted"/>
<keyword evidence="1" id="KW-1133">Transmembrane helix</keyword>